<dbReference type="Proteomes" id="UP000479710">
    <property type="component" value="Unassembled WGS sequence"/>
</dbReference>
<proteinExistence type="predicted"/>
<protein>
    <submittedName>
        <fullName evidence="1">Uncharacterized protein</fullName>
    </submittedName>
</protein>
<name>A0A6G1CKY6_9ORYZ</name>
<accession>A0A6G1CKY6</accession>
<dbReference type="AlphaFoldDB" id="A0A6G1CKY6"/>
<evidence type="ECO:0000313" key="1">
    <source>
        <dbReference type="EMBL" id="KAF0901315.1"/>
    </source>
</evidence>
<gene>
    <name evidence="1" type="ORF">E2562_039309</name>
</gene>
<evidence type="ECO:0000313" key="2">
    <source>
        <dbReference type="Proteomes" id="UP000479710"/>
    </source>
</evidence>
<sequence>MTVPTGEVRIAVTPALACNHEPSENMRFGYEVYGCLSAFAFMDHGHTYYHYEATRYISSLAPAFMLASLGTSWR</sequence>
<reference evidence="1 2" key="1">
    <citation type="submission" date="2019-11" db="EMBL/GenBank/DDBJ databases">
        <title>Whole genome sequence of Oryza granulata.</title>
        <authorList>
            <person name="Li W."/>
        </authorList>
    </citation>
    <scope>NUCLEOTIDE SEQUENCE [LARGE SCALE GENOMIC DNA]</scope>
    <source>
        <strain evidence="2">cv. Menghai</strain>
        <tissue evidence="1">Leaf</tissue>
    </source>
</reference>
<keyword evidence="2" id="KW-1185">Reference proteome</keyword>
<comment type="caution">
    <text evidence="1">The sequence shown here is derived from an EMBL/GenBank/DDBJ whole genome shotgun (WGS) entry which is preliminary data.</text>
</comment>
<organism evidence="1 2">
    <name type="scientific">Oryza meyeriana var. granulata</name>
    <dbReference type="NCBI Taxonomy" id="110450"/>
    <lineage>
        <taxon>Eukaryota</taxon>
        <taxon>Viridiplantae</taxon>
        <taxon>Streptophyta</taxon>
        <taxon>Embryophyta</taxon>
        <taxon>Tracheophyta</taxon>
        <taxon>Spermatophyta</taxon>
        <taxon>Magnoliopsida</taxon>
        <taxon>Liliopsida</taxon>
        <taxon>Poales</taxon>
        <taxon>Poaceae</taxon>
        <taxon>BOP clade</taxon>
        <taxon>Oryzoideae</taxon>
        <taxon>Oryzeae</taxon>
        <taxon>Oryzinae</taxon>
        <taxon>Oryza</taxon>
        <taxon>Oryza meyeriana</taxon>
    </lineage>
</organism>
<dbReference type="EMBL" id="SPHZ02000009">
    <property type="protein sequence ID" value="KAF0901315.1"/>
    <property type="molecule type" value="Genomic_DNA"/>
</dbReference>